<comment type="caution">
    <text evidence="4">The sequence shown here is derived from an EMBL/GenBank/DDBJ whole genome shotgun (WGS) entry which is preliminary data.</text>
</comment>
<evidence type="ECO:0000313" key="4">
    <source>
        <dbReference type="EMBL" id="MFA9459755.1"/>
    </source>
</evidence>
<evidence type="ECO:0000256" key="1">
    <source>
        <dbReference type="ARBA" id="ARBA00010996"/>
    </source>
</evidence>
<comment type="similarity">
    <text evidence="1">Belongs to the SCO1/2 family.</text>
</comment>
<dbReference type="PROSITE" id="PS51352">
    <property type="entry name" value="THIOREDOXIN_2"/>
    <property type="match status" value="1"/>
</dbReference>
<evidence type="ECO:0000259" key="3">
    <source>
        <dbReference type="PROSITE" id="PS51352"/>
    </source>
</evidence>
<dbReference type="InterPro" id="IPR013766">
    <property type="entry name" value="Thioredoxin_domain"/>
</dbReference>
<dbReference type="Pfam" id="PF02630">
    <property type="entry name" value="SCO1-SenC"/>
    <property type="match status" value="1"/>
</dbReference>
<dbReference type="InterPro" id="IPR003782">
    <property type="entry name" value="SCO1/SenC"/>
</dbReference>
<sequence length="213" mass="23426">MKKARIQGPLFPRLRGAAWLLLAALLLTGCSGDGPWRLKDISGLMPRLAFTMTSHTGETVHGSDFRGKVTLVYFGFTHCPDVCPATLATVRQALDRLDVGADRVRVLFVTVDPARDTREVLRSYVNAFGPRFVGLRGSEDRLEALAKRYRVAYGHGEPDRHGSYDVSHSSGLFVFDRRGYPRLLALPDDEAPALAHDLRHLLESGGGTEVAGR</sequence>
<dbReference type="PANTHER" id="PTHR12151">
    <property type="entry name" value="ELECTRON TRANSPORT PROTIN SCO1/SENC FAMILY MEMBER"/>
    <property type="match status" value="1"/>
</dbReference>
<protein>
    <submittedName>
        <fullName evidence="4">SCO family protein</fullName>
    </submittedName>
</protein>
<feature type="domain" description="Thioredoxin" evidence="3">
    <location>
        <begin position="41"/>
        <end position="207"/>
    </location>
</feature>
<dbReference type="SUPFAM" id="SSF52833">
    <property type="entry name" value="Thioredoxin-like"/>
    <property type="match status" value="1"/>
</dbReference>
<keyword evidence="5" id="KW-1185">Reference proteome</keyword>
<dbReference type="Gene3D" id="3.40.30.10">
    <property type="entry name" value="Glutaredoxin"/>
    <property type="match status" value="1"/>
</dbReference>
<dbReference type="RefSeq" id="WP_373654542.1">
    <property type="nucleotide sequence ID" value="NZ_JBGUAW010000002.1"/>
</dbReference>
<evidence type="ECO:0000313" key="5">
    <source>
        <dbReference type="Proteomes" id="UP001575181"/>
    </source>
</evidence>
<dbReference type="EMBL" id="JBGUAW010000002">
    <property type="protein sequence ID" value="MFA9459755.1"/>
    <property type="molecule type" value="Genomic_DNA"/>
</dbReference>
<keyword evidence="2" id="KW-0186">Copper</keyword>
<proteinExistence type="inferred from homology"/>
<evidence type="ECO:0000256" key="2">
    <source>
        <dbReference type="ARBA" id="ARBA00023008"/>
    </source>
</evidence>
<gene>
    <name evidence="4" type="ORF">ACERLL_02810</name>
</gene>
<accession>A0ABV4TUH5</accession>
<dbReference type="Proteomes" id="UP001575181">
    <property type="component" value="Unassembled WGS sequence"/>
</dbReference>
<dbReference type="PANTHER" id="PTHR12151:SF25">
    <property type="entry name" value="LINALOOL DEHYDRATASE_ISOMERASE DOMAIN-CONTAINING PROTEIN"/>
    <property type="match status" value="1"/>
</dbReference>
<name>A0ABV4TUH5_9GAMM</name>
<organism evidence="4 5">
    <name type="scientific">Thiohalorhabdus methylotrophus</name>
    <dbReference type="NCBI Taxonomy" id="3242694"/>
    <lineage>
        <taxon>Bacteria</taxon>
        <taxon>Pseudomonadati</taxon>
        <taxon>Pseudomonadota</taxon>
        <taxon>Gammaproteobacteria</taxon>
        <taxon>Thiohalorhabdales</taxon>
        <taxon>Thiohalorhabdaceae</taxon>
        <taxon>Thiohalorhabdus</taxon>
    </lineage>
</organism>
<reference evidence="4 5" key="1">
    <citation type="submission" date="2024-08" db="EMBL/GenBank/DDBJ databases">
        <title>Whole-genome sequencing of halo(alkali)philic microorganisms from hypersaline lakes.</title>
        <authorList>
            <person name="Sorokin D.Y."/>
            <person name="Merkel A.Y."/>
            <person name="Messina E."/>
            <person name="Yakimov M."/>
        </authorList>
    </citation>
    <scope>NUCLEOTIDE SEQUENCE [LARGE SCALE GENOMIC DNA]</scope>
    <source>
        <strain evidence="4 5">Cl-TMA</strain>
    </source>
</reference>
<dbReference type="PROSITE" id="PS51257">
    <property type="entry name" value="PROKAR_LIPOPROTEIN"/>
    <property type="match status" value="1"/>
</dbReference>
<dbReference type="CDD" id="cd02968">
    <property type="entry name" value="SCO"/>
    <property type="match status" value="1"/>
</dbReference>
<dbReference type="InterPro" id="IPR036249">
    <property type="entry name" value="Thioredoxin-like_sf"/>
</dbReference>